<reference evidence="1 2" key="1">
    <citation type="submission" date="2024-04" db="EMBL/GenBank/DDBJ databases">
        <authorList>
            <person name="Rising A."/>
            <person name="Reimegard J."/>
            <person name="Sonavane S."/>
            <person name="Akerstrom W."/>
            <person name="Nylinder S."/>
            <person name="Hedman E."/>
            <person name="Kallberg Y."/>
        </authorList>
    </citation>
    <scope>NUCLEOTIDE SEQUENCE [LARGE SCALE GENOMIC DNA]</scope>
</reference>
<dbReference type="EMBL" id="CAXIEN010000184">
    <property type="protein sequence ID" value="CAL1284918.1"/>
    <property type="molecule type" value="Genomic_DNA"/>
</dbReference>
<sequence>MGHTMEKFIKSCQFEDRNCDGLVHQYFNYEYTNCFTINARWENRSGQPISASMFRPRS</sequence>
<proteinExistence type="predicted"/>
<keyword evidence="2" id="KW-1185">Reference proteome</keyword>
<dbReference type="AlphaFoldDB" id="A0AAV2ALQ5"/>
<dbReference type="Gene3D" id="2.60.470.10">
    <property type="entry name" value="Acid-sensing ion channels like domains"/>
    <property type="match status" value="1"/>
</dbReference>
<gene>
    <name evidence="1" type="ORF">LARSCL_LOCUS13401</name>
</gene>
<accession>A0AAV2ALQ5</accession>
<name>A0AAV2ALQ5_9ARAC</name>
<organism evidence="1 2">
    <name type="scientific">Larinioides sclopetarius</name>
    <dbReference type="NCBI Taxonomy" id="280406"/>
    <lineage>
        <taxon>Eukaryota</taxon>
        <taxon>Metazoa</taxon>
        <taxon>Ecdysozoa</taxon>
        <taxon>Arthropoda</taxon>
        <taxon>Chelicerata</taxon>
        <taxon>Arachnida</taxon>
        <taxon>Araneae</taxon>
        <taxon>Araneomorphae</taxon>
        <taxon>Entelegynae</taxon>
        <taxon>Araneoidea</taxon>
        <taxon>Araneidae</taxon>
        <taxon>Larinioides</taxon>
    </lineage>
</organism>
<evidence type="ECO:0000313" key="1">
    <source>
        <dbReference type="EMBL" id="CAL1284918.1"/>
    </source>
</evidence>
<comment type="caution">
    <text evidence="1">The sequence shown here is derived from an EMBL/GenBank/DDBJ whole genome shotgun (WGS) entry which is preliminary data.</text>
</comment>
<feature type="non-terminal residue" evidence="1">
    <location>
        <position position="58"/>
    </location>
</feature>
<evidence type="ECO:0000313" key="2">
    <source>
        <dbReference type="Proteomes" id="UP001497382"/>
    </source>
</evidence>
<dbReference type="Proteomes" id="UP001497382">
    <property type="component" value="Unassembled WGS sequence"/>
</dbReference>
<protein>
    <submittedName>
        <fullName evidence="1">Uncharacterized protein</fullName>
    </submittedName>
</protein>